<reference evidence="1" key="1">
    <citation type="submission" date="2023-10" db="EMBL/GenBank/DDBJ databases">
        <authorList>
            <person name="Chen Y."/>
            <person name="Shah S."/>
            <person name="Dougan E. K."/>
            <person name="Thang M."/>
            <person name="Chan C."/>
        </authorList>
    </citation>
    <scope>NUCLEOTIDE SEQUENCE [LARGE SCALE GENOMIC DNA]</scope>
</reference>
<dbReference type="Proteomes" id="UP001189429">
    <property type="component" value="Unassembled WGS sequence"/>
</dbReference>
<accession>A0ABN9WKT3</accession>
<name>A0ABN9WKT3_9DINO</name>
<evidence type="ECO:0000313" key="2">
    <source>
        <dbReference type="Proteomes" id="UP001189429"/>
    </source>
</evidence>
<gene>
    <name evidence="1" type="ORF">PCOR1329_LOCUS68317</name>
</gene>
<dbReference type="Gene3D" id="1.10.8.10">
    <property type="entry name" value="DNA helicase RuvA subunit, C-terminal domain"/>
    <property type="match status" value="1"/>
</dbReference>
<evidence type="ECO:0008006" key="3">
    <source>
        <dbReference type="Google" id="ProtNLM"/>
    </source>
</evidence>
<comment type="caution">
    <text evidence="1">The sequence shown here is derived from an EMBL/GenBank/DDBJ whole genome shotgun (WGS) entry which is preliminary data.</text>
</comment>
<sequence>ARRARAALAAAARGRGARRAPLVLDVVDAEVVDVEEGEEEAATDDGSTLIADILARFETSVQVRSLLMEYAREPKRSALSASGFPELEMGGPVAAAALVGQLRKRGLGPDQAEVGAAVLCLMMGALDEAHNLVTPHTENKPTTFGGPPRFGSTAVQEACYCQVLVHRMEGEHRGSSGTGFAQSDHWISRAFPSYNKDAEHPVHTALRLAAQEWGSTACPDMARGFLRSTSARWSPKGFNQLCADALEDEDPELLEFCGRLQAKELRLLFDGLAASEPAQSRKADRLGGSFGPAAAPAVEAVARQEEKSTAGQQGPGTDSPEFKKIMQDLGDNPQVIQNMAQSDPKFKEMLEKDPELKKVTAFRDGAQAFGKAFAAMAGAGGATPDGNEQLSEDDDAAVERLRLCDLSRPKEIIAQVYVACGRDEKKASEILLNKL</sequence>
<keyword evidence="2" id="KW-1185">Reference proteome</keyword>
<protein>
    <recommendedName>
        <fullName evidence="3">UV excision repair protein RAD23</fullName>
    </recommendedName>
</protein>
<proteinExistence type="predicted"/>
<evidence type="ECO:0000313" key="1">
    <source>
        <dbReference type="EMBL" id="CAK0887184.1"/>
    </source>
</evidence>
<dbReference type="EMBL" id="CAUYUJ010018905">
    <property type="protein sequence ID" value="CAK0887184.1"/>
    <property type="molecule type" value="Genomic_DNA"/>
</dbReference>
<feature type="non-terminal residue" evidence="1">
    <location>
        <position position="1"/>
    </location>
</feature>
<organism evidence="1 2">
    <name type="scientific">Prorocentrum cordatum</name>
    <dbReference type="NCBI Taxonomy" id="2364126"/>
    <lineage>
        <taxon>Eukaryota</taxon>
        <taxon>Sar</taxon>
        <taxon>Alveolata</taxon>
        <taxon>Dinophyceae</taxon>
        <taxon>Prorocentrales</taxon>
        <taxon>Prorocentraceae</taxon>
        <taxon>Prorocentrum</taxon>
    </lineage>
</organism>